<evidence type="ECO:0000313" key="3">
    <source>
        <dbReference type="Proteomes" id="UP000179233"/>
    </source>
</evidence>
<feature type="transmembrane region" description="Helical" evidence="1">
    <location>
        <begin position="261"/>
        <end position="277"/>
    </location>
</feature>
<dbReference type="EMBL" id="MHCJ01000001">
    <property type="protein sequence ID" value="OGY19071.1"/>
    <property type="molecule type" value="Genomic_DNA"/>
</dbReference>
<feature type="transmembrane region" description="Helical" evidence="1">
    <location>
        <begin position="126"/>
        <end position="146"/>
    </location>
</feature>
<keyword evidence="1" id="KW-1133">Transmembrane helix</keyword>
<feature type="transmembrane region" description="Helical" evidence="1">
    <location>
        <begin position="340"/>
        <end position="360"/>
    </location>
</feature>
<proteinExistence type="predicted"/>
<keyword evidence="1" id="KW-0812">Transmembrane</keyword>
<evidence type="ECO:0000313" key="2">
    <source>
        <dbReference type="EMBL" id="OGY19071.1"/>
    </source>
</evidence>
<dbReference type="InterPro" id="IPR051533">
    <property type="entry name" value="WaaL-like"/>
</dbReference>
<name>A0A1G1VUH9_9BACT</name>
<feature type="transmembrane region" description="Helical" evidence="1">
    <location>
        <begin position="43"/>
        <end position="62"/>
    </location>
</feature>
<dbReference type="AlphaFoldDB" id="A0A1G1VUH9"/>
<keyword evidence="1" id="KW-0472">Membrane</keyword>
<organism evidence="2 3">
    <name type="scientific">Candidatus Chisholmbacteria bacterium RIFCSPHIGHO2_01_FULL_52_32</name>
    <dbReference type="NCBI Taxonomy" id="1797591"/>
    <lineage>
        <taxon>Bacteria</taxon>
        <taxon>Candidatus Chisholmiibacteriota</taxon>
    </lineage>
</organism>
<accession>A0A1G1VUH9</accession>
<dbReference type="PANTHER" id="PTHR37422:SF13">
    <property type="entry name" value="LIPOPOLYSACCHARIDE BIOSYNTHESIS PROTEIN PA4999-RELATED"/>
    <property type="match status" value="1"/>
</dbReference>
<gene>
    <name evidence="2" type="ORF">A2786_06055</name>
</gene>
<sequence length="433" mass="47589">MRKKLLSVERVILAALIILLPTQTGKHFWPAFAYINGIRVDYLSPTLYCTDLLILALVLIWVMRKGHGHGKKLMTKRGAIGIGLSLLCIGLNTAGSTRPFLTLYAWAKLGIAASLFWYVKSEAVSILKSVHSFLPIALTLSSLLAIAQTVKQSSLGGPWYLLGERWFSLATPGIATTQIWGRLFLRPYATFPHPNALAGFILASLLFMLGDSRRQKTISTGTMVTLGLSTLAIALSFSQSAWIVTLLAAGVLLVRKFGKKAVPLLIIAALVFFWTMKEFPLEKDSILLRQIGSRAAITMIESHTALGVGLGNFIPSLDFLEPRKSVIPSPFLFYQPVHNVFLLLGAEIGLLGLVGFVWLFGKGLSEASRKGMIGTASSLGVILLLGFVDHYWITLQQTRLLFIIILATAFRTTPKQSLHHQPNDRTLLKSHSR</sequence>
<feature type="transmembrane region" description="Helical" evidence="1">
    <location>
        <begin position="230"/>
        <end position="254"/>
    </location>
</feature>
<dbReference type="PANTHER" id="PTHR37422">
    <property type="entry name" value="TEICHURONIC ACID BIOSYNTHESIS PROTEIN TUAE"/>
    <property type="match status" value="1"/>
</dbReference>
<feature type="transmembrane region" description="Helical" evidence="1">
    <location>
        <begin position="372"/>
        <end position="393"/>
    </location>
</feature>
<feature type="transmembrane region" description="Helical" evidence="1">
    <location>
        <begin position="166"/>
        <end position="185"/>
    </location>
</feature>
<evidence type="ECO:0000256" key="1">
    <source>
        <dbReference type="SAM" id="Phobius"/>
    </source>
</evidence>
<reference evidence="2 3" key="1">
    <citation type="journal article" date="2016" name="Nat. Commun.">
        <title>Thousands of microbial genomes shed light on interconnected biogeochemical processes in an aquifer system.</title>
        <authorList>
            <person name="Anantharaman K."/>
            <person name="Brown C.T."/>
            <person name="Hug L.A."/>
            <person name="Sharon I."/>
            <person name="Castelle C.J."/>
            <person name="Probst A.J."/>
            <person name="Thomas B.C."/>
            <person name="Singh A."/>
            <person name="Wilkins M.J."/>
            <person name="Karaoz U."/>
            <person name="Brodie E.L."/>
            <person name="Williams K.H."/>
            <person name="Hubbard S.S."/>
            <person name="Banfield J.F."/>
        </authorList>
    </citation>
    <scope>NUCLEOTIDE SEQUENCE [LARGE SCALE GENOMIC DNA]</scope>
</reference>
<dbReference type="Proteomes" id="UP000179233">
    <property type="component" value="Unassembled WGS sequence"/>
</dbReference>
<evidence type="ECO:0008006" key="4">
    <source>
        <dbReference type="Google" id="ProtNLM"/>
    </source>
</evidence>
<feature type="transmembrane region" description="Helical" evidence="1">
    <location>
        <begin position="192"/>
        <end position="210"/>
    </location>
</feature>
<feature type="transmembrane region" description="Helical" evidence="1">
    <location>
        <begin position="100"/>
        <end position="119"/>
    </location>
</feature>
<comment type="caution">
    <text evidence="2">The sequence shown here is derived from an EMBL/GenBank/DDBJ whole genome shotgun (WGS) entry which is preliminary data.</text>
</comment>
<feature type="transmembrane region" description="Helical" evidence="1">
    <location>
        <begin position="74"/>
        <end position="94"/>
    </location>
</feature>
<protein>
    <recommendedName>
        <fullName evidence="4">O-antigen polymerase</fullName>
    </recommendedName>
</protein>